<feature type="compositionally biased region" description="Basic and acidic residues" evidence="2">
    <location>
        <begin position="793"/>
        <end position="826"/>
    </location>
</feature>
<feature type="compositionally biased region" description="Basic and acidic residues" evidence="2">
    <location>
        <begin position="546"/>
        <end position="563"/>
    </location>
</feature>
<dbReference type="EMBL" id="BTRK01000006">
    <property type="protein sequence ID" value="GMR59376.1"/>
    <property type="molecule type" value="Genomic_DNA"/>
</dbReference>
<feature type="region of interest" description="Disordered" evidence="2">
    <location>
        <begin position="874"/>
        <end position="904"/>
    </location>
</feature>
<feature type="compositionally biased region" description="Basic and acidic residues" evidence="2">
    <location>
        <begin position="51"/>
        <end position="63"/>
    </location>
</feature>
<feature type="region of interest" description="Disordered" evidence="2">
    <location>
        <begin position="546"/>
        <end position="689"/>
    </location>
</feature>
<evidence type="ECO:0000256" key="2">
    <source>
        <dbReference type="SAM" id="MobiDB-lite"/>
    </source>
</evidence>
<name>A0AAN5D9P6_9BILA</name>
<feature type="compositionally biased region" description="Basic and acidic residues" evidence="2">
    <location>
        <begin position="573"/>
        <end position="689"/>
    </location>
</feature>
<proteinExistence type="predicted"/>
<feature type="region of interest" description="Disordered" evidence="2">
    <location>
        <begin position="707"/>
        <end position="842"/>
    </location>
</feature>
<accession>A0AAN5D9P6</accession>
<keyword evidence="4" id="KW-1185">Reference proteome</keyword>
<evidence type="ECO:0000256" key="1">
    <source>
        <dbReference type="SAM" id="Coils"/>
    </source>
</evidence>
<feature type="compositionally biased region" description="Basic and acidic residues" evidence="2">
    <location>
        <begin position="955"/>
        <end position="965"/>
    </location>
</feature>
<reference evidence="4" key="1">
    <citation type="submission" date="2022-10" db="EMBL/GenBank/DDBJ databases">
        <title>Genome assembly of Pristionchus species.</title>
        <authorList>
            <person name="Yoshida K."/>
            <person name="Sommer R.J."/>
        </authorList>
    </citation>
    <scope>NUCLEOTIDE SEQUENCE [LARGE SCALE GENOMIC DNA]</scope>
    <source>
        <strain evidence="4">RS5460</strain>
    </source>
</reference>
<keyword evidence="1" id="KW-0175">Coiled coil</keyword>
<feature type="non-terminal residue" evidence="3">
    <location>
        <position position="1"/>
    </location>
</feature>
<feature type="region of interest" description="Disordered" evidence="2">
    <location>
        <begin position="1"/>
        <end position="65"/>
    </location>
</feature>
<organism evidence="3 4">
    <name type="scientific">Pristionchus mayeri</name>
    <dbReference type="NCBI Taxonomy" id="1317129"/>
    <lineage>
        <taxon>Eukaryota</taxon>
        <taxon>Metazoa</taxon>
        <taxon>Ecdysozoa</taxon>
        <taxon>Nematoda</taxon>
        <taxon>Chromadorea</taxon>
        <taxon>Rhabditida</taxon>
        <taxon>Rhabditina</taxon>
        <taxon>Diplogasteromorpha</taxon>
        <taxon>Diplogasteroidea</taxon>
        <taxon>Neodiplogasteridae</taxon>
        <taxon>Pristionchus</taxon>
    </lineage>
</organism>
<sequence>EKREPPVQSSYSNENEGSEIPSGIVQQRRALFSRASTRRSIRGYSTMPSSWKEKRAEERKSREGVTLGESIDSRTIFSPPLDPLLSRCHRVDVVGIGITATPSTILRGGPFERETPFQRTDCCVIRRGSGRRGTVWTFPQAANERSERSELPIKSETLPRRVPVRDVTIRTIPHKREAASVWRTEGPLKVSKHQPEYRPPPVYGSRPISYPPPLSAAGINNNREDSIDPHEIRKTCEVIRESLLQEPPKDTSLQSRLHAMEIEMAELSRALNSSQTLIDQLHTVAASGSSNYSSISGEDDDSISETNSQIISLRNQIAIHSQSLANKEALVKRLERELNDAQQCNHALNSQLGILASTPGANLKRDLNEMRKDLKKKSADYEDLKKINARLENERDQQRRLLDSRLPPDVQTLMAQKRELTQQLDREQNEKHELFMQINSLIAQVAGSSDGKKEKEEIERLNKEIKSFESRLDTEKDSVRRKNEELELSVAKNEIEKKKLWSEVERMEKELGMKAAALQSVILAKQEPKDDGAKKELEKELEMLRAEREEERRKEELMKKENETLLASSSATSREHEEKIQIMEGEMRELERRLDNSLKENAETREKINSFDGSRRDLEDRLRSSEEGLESIKERWEREKERADGLERRMEATSGEKGEELRLLESQLRESREKERSTQEKMREVEEKWRQFSESSAVEIALMKKSLEEEREKSRTVSALEEKLMMERKEREDMERKTKELERQHEETQSEMKRVQSARGNVHEELMTLVKSLQESRHHNEELSNENGQLMKELNETREENEQMQEEMRTREEEIAEWKERSHRAENSSSTLSTSIEEEKMEMKRENERWRKKYEDLLNEAEISQKAIEELEEEKQVVMDASREKEERMEAEIEKSLADNTSARAEMTKMGLRLKDLEAESRKHEGRAEELQRRIDSILQDSEKKAGVQAEEAEERGMKMKEAEEFSRKIKRQLEELEREKTEKLAEKEENTEEMCRN</sequence>
<comment type="caution">
    <text evidence="3">The sequence shown here is derived from an EMBL/GenBank/DDBJ whole genome shotgun (WGS) entry which is preliminary data.</text>
</comment>
<dbReference type="AlphaFoldDB" id="A0AAN5D9P6"/>
<dbReference type="Proteomes" id="UP001328107">
    <property type="component" value="Unassembled WGS sequence"/>
</dbReference>
<evidence type="ECO:0000313" key="3">
    <source>
        <dbReference type="EMBL" id="GMR59376.1"/>
    </source>
</evidence>
<feature type="region of interest" description="Disordered" evidence="2">
    <location>
        <begin position="916"/>
        <end position="965"/>
    </location>
</feature>
<evidence type="ECO:0000313" key="4">
    <source>
        <dbReference type="Proteomes" id="UP001328107"/>
    </source>
</evidence>
<feature type="compositionally biased region" description="Basic and acidic residues" evidence="2">
    <location>
        <begin position="916"/>
        <end position="946"/>
    </location>
</feature>
<feature type="coiled-coil region" evidence="1">
    <location>
        <begin position="317"/>
        <end position="496"/>
    </location>
</feature>
<feature type="compositionally biased region" description="Basic and acidic residues" evidence="2">
    <location>
        <begin position="707"/>
        <end position="754"/>
    </location>
</feature>
<protein>
    <submittedName>
        <fullName evidence="3">Uncharacterized protein</fullName>
    </submittedName>
</protein>
<feature type="compositionally biased region" description="Basic and acidic residues" evidence="2">
    <location>
        <begin position="874"/>
        <end position="897"/>
    </location>
</feature>
<gene>
    <name evidence="3" type="ORF">PMAYCL1PPCAC_29571</name>
</gene>
<feature type="region of interest" description="Disordered" evidence="2">
    <location>
        <begin position="977"/>
        <end position="998"/>
    </location>
</feature>